<feature type="compositionally biased region" description="Low complexity" evidence="1">
    <location>
        <begin position="86"/>
        <end position="97"/>
    </location>
</feature>
<evidence type="ECO:0000256" key="1">
    <source>
        <dbReference type="SAM" id="MobiDB-lite"/>
    </source>
</evidence>
<evidence type="ECO:0000313" key="4">
    <source>
        <dbReference type="Proteomes" id="UP000467385"/>
    </source>
</evidence>
<feature type="chain" id="PRO_5043747217" evidence="2">
    <location>
        <begin position="31"/>
        <end position="498"/>
    </location>
</feature>
<dbReference type="AlphaFoldDB" id="A0A1X1THD1"/>
<dbReference type="InterPro" id="IPR025442">
    <property type="entry name" value="DUF4185"/>
</dbReference>
<feature type="signal peptide" evidence="2">
    <location>
        <begin position="1"/>
        <end position="30"/>
    </location>
</feature>
<dbReference type="Proteomes" id="UP000467385">
    <property type="component" value="Chromosome"/>
</dbReference>
<feature type="compositionally biased region" description="Low complexity" evidence="1">
    <location>
        <begin position="117"/>
        <end position="134"/>
    </location>
</feature>
<dbReference type="EMBL" id="AP022613">
    <property type="protein sequence ID" value="BBZ38112.1"/>
    <property type="molecule type" value="Genomic_DNA"/>
</dbReference>
<dbReference type="STRING" id="44010.AWC00_09760"/>
<name>A0A1X1THD1_9MYCO</name>
<feature type="region of interest" description="Disordered" evidence="1">
    <location>
        <begin position="43"/>
        <end position="137"/>
    </location>
</feature>
<proteinExistence type="predicted"/>
<evidence type="ECO:0000256" key="2">
    <source>
        <dbReference type="SAM" id="SignalP"/>
    </source>
</evidence>
<accession>A0A1X1THD1</accession>
<reference evidence="3 4" key="1">
    <citation type="journal article" date="2019" name="Emerg. Microbes Infect.">
        <title>Comprehensive subspecies identification of 175 nontuberculous mycobacteria species based on 7547 genomic profiles.</title>
        <authorList>
            <person name="Matsumoto Y."/>
            <person name="Kinjo T."/>
            <person name="Motooka D."/>
            <person name="Nabeya D."/>
            <person name="Jung N."/>
            <person name="Uechi K."/>
            <person name="Horii T."/>
            <person name="Iida T."/>
            <person name="Fujita J."/>
            <person name="Nakamura S."/>
        </authorList>
    </citation>
    <scope>NUCLEOTIDE SEQUENCE [LARGE SCALE GENOMIC DNA]</scope>
    <source>
        <strain evidence="3 4">JCM 14738</strain>
    </source>
</reference>
<keyword evidence="2" id="KW-0732">Signal</keyword>
<sequence>MSAVSRLAAAAVAAAVVFVTPIVVLCPASADPCAQTLPSPGPAGAVPPKIFVPRAPGPVEHIPSGRKPAGAQDQAPPPEVGPLPPDASLASPPTSAPWENQAEVIPGPTPPGTPDQAAPNRNGPNPAAHAEVPAPAAPAPAPAAAVAVPSTSFVGWINGPVSPNDTFNRFAISGADLGIMWDNGDPNNDQTLLAFGDTFGDCGVPGQQWRSNTLLRSSDRTLTDGLYVPDPVPDTVAGANYGGSPVTQNPAIPGKYNFSRQIIASLGIAPTEVTIIPTAGISVGSRQYINFMSIRRWGNPGQWTTNFSALAVSDDNGQTWSAKRATVRWPWWGNQKFQQGAFVRPGDGYLYSFGTPSGRGGPAYVARVREGSELDLTKYQYWGKQWWNFFGSDSWVTNKPFAARVVIPAPVSEMSVQYNTYLNKFVAMYCNGSNNVVMRTAPAAQGPWSSPRTLVTSKQLPGGIYAPFMHPWTTGKDLYFSLSLWSAYSVMLMHTVLP</sequence>
<organism evidence="3 4">
    <name type="scientific">Mycobacterium conspicuum</name>
    <dbReference type="NCBI Taxonomy" id="44010"/>
    <lineage>
        <taxon>Bacteria</taxon>
        <taxon>Bacillati</taxon>
        <taxon>Actinomycetota</taxon>
        <taxon>Actinomycetes</taxon>
        <taxon>Mycobacteriales</taxon>
        <taxon>Mycobacteriaceae</taxon>
        <taxon>Mycobacterium</taxon>
    </lineage>
</organism>
<evidence type="ECO:0000313" key="3">
    <source>
        <dbReference type="EMBL" id="BBZ38112.1"/>
    </source>
</evidence>
<dbReference type="Pfam" id="PF13810">
    <property type="entry name" value="DUF4185"/>
    <property type="match status" value="1"/>
</dbReference>
<protein>
    <submittedName>
        <fullName evidence="3">Uncharacterized protein</fullName>
    </submittedName>
</protein>
<feature type="compositionally biased region" description="Pro residues" evidence="1">
    <location>
        <begin position="75"/>
        <end position="85"/>
    </location>
</feature>
<gene>
    <name evidence="3" type="ORF">MCNS_11750</name>
</gene>
<keyword evidence="4" id="KW-1185">Reference proteome</keyword>
<dbReference type="RefSeq" id="WP_085232377.1">
    <property type="nucleotide sequence ID" value="NZ_AP022613.1"/>
</dbReference>